<dbReference type="Proteomes" id="UP000014760">
    <property type="component" value="Unassembled WGS sequence"/>
</dbReference>
<dbReference type="HOGENOM" id="CLU_433713_0_0_1"/>
<name>R7U2D3_CAPTE</name>
<dbReference type="GO" id="GO:0051225">
    <property type="term" value="P:spindle assembly"/>
    <property type="evidence" value="ECO:0007669"/>
    <property type="project" value="InterPro"/>
</dbReference>
<dbReference type="GO" id="GO:0070652">
    <property type="term" value="C:HAUS complex"/>
    <property type="evidence" value="ECO:0007669"/>
    <property type="project" value="InterPro"/>
</dbReference>
<sequence length="622" mass="70655">MDATAQKLQEWLSAEMHFRPSGLHQRELKSSDLQSLCRGQLKDVWSYLTKHVKSTKAQQQSYEGEFGAQHSQLMAEVAAATTAVGHVGGEIKRLHADISSAELKIRQREQTLSQERHRSALLRARSKHIHEKVAIINELTARVDAKRNALESQQNQTKPRLVTIESHSHPENACTREVKAICFKMETFIKDLLDGKFGADKDARDQQKTESMRALEVVLQKHSLHQFLMSLRACCHDSTLDMRQSTSVIDIHRDLQNLQFSYSSNNGKLTDISSPPSLLMSVRQLLQESHQSNIQRFIRSEESRNRAWKLQKTLPQCQETIAKMLEEQLSAHPQALDLARRLFEAELQLATCRSSVRVLNEVNVELKEQMAEAMRNKEILISKFQRIQDFRKIADAKQNLIRFLVKQNIGAQTRLECHQAEVSQYVQKALTSKQADITQGTTQLKDYLLREMESFALLNLSLLMLVSVDGLHKTSASDLSIARFESKQNSSLQTIAAAVGYAYHQSPELLSSALVDLCRDANAHTKANKRSDSVPSAEHISVRAHDEKVLKTVVPVLQTSLAKTTQALTECLQLKDTVSHWWEQPAQTLVPWLSVDDASLQQWRDRWTVNVTRLRQTQVSQS</sequence>
<dbReference type="PANTHER" id="PTHR28588:SF1">
    <property type="entry name" value="HAUS AUGMIN-LIKE COMPLEX SUBUNIT 5"/>
    <property type="match status" value="1"/>
</dbReference>
<keyword evidence="1" id="KW-0175">Coiled coil</keyword>
<evidence type="ECO:0000313" key="4">
    <source>
        <dbReference type="Proteomes" id="UP000014760"/>
    </source>
</evidence>
<reference evidence="3" key="3">
    <citation type="submission" date="2015-06" db="UniProtKB">
        <authorList>
            <consortium name="EnsemblMetazoa"/>
        </authorList>
    </citation>
    <scope>IDENTIFICATION</scope>
</reference>
<dbReference type="PANTHER" id="PTHR28588">
    <property type="entry name" value="HAUS AUGMIN-LIKE COMPLEX SUBUNIT 5"/>
    <property type="match status" value="1"/>
</dbReference>
<gene>
    <name evidence="2" type="ORF">CAPTEDRAFT_206078</name>
</gene>
<dbReference type="EMBL" id="KB308597">
    <property type="protein sequence ID" value="ELT97315.1"/>
    <property type="molecule type" value="Genomic_DNA"/>
</dbReference>
<dbReference type="GO" id="GO:0005813">
    <property type="term" value="C:centrosome"/>
    <property type="evidence" value="ECO:0007669"/>
    <property type="project" value="TreeGrafter"/>
</dbReference>
<proteinExistence type="predicted"/>
<keyword evidence="4" id="KW-1185">Reference proteome</keyword>
<dbReference type="GO" id="GO:0007098">
    <property type="term" value="P:centrosome cycle"/>
    <property type="evidence" value="ECO:0007669"/>
    <property type="project" value="TreeGrafter"/>
</dbReference>
<evidence type="ECO:0000313" key="2">
    <source>
        <dbReference type="EMBL" id="ELT97315.1"/>
    </source>
</evidence>
<reference evidence="4" key="1">
    <citation type="submission" date="2012-12" db="EMBL/GenBank/DDBJ databases">
        <authorList>
            <person name="Hellsten U."/>
            <person name="Grimwood J."/>
            <person name="Chapman J.A."/>
            <person name="Shapiro H."/>
            <person name="Aerts A."/>
            <person name="Otillar R.P."/>
            <person name="Terry A.Y."/>
            <person name="Boore J.L."/>
            <person name="Simakov O."/>
            <person name="Marletaz F."/>
            <person name="Cho S.-J."/>
            <person name="Edsinger-Gonzales E."/>
            <person name="Havlak P."/>
            <person name="Kuo D.-H."/>
            <person name="Larsson T."/>
            <person name="Lv J."/>
            <person name="Arendt D."/>
            <person name="Savage R."/>
            <person name="Osoegawa K."/>
            <person name="de Jong P."/>
            <person name="Lindberg D.R."/>
            <person name="Seaver E.C."/>
            <person name="Weisblat D.A."/>
            <person name="Putnam N.H."/>
            <person name="Grigoriev I.V."/>
            <person name="Rokhsar D.S."/>
        </authorList>
    </citation>
    <scope>NUCLEOTIDE SEQUENCE</scope>
    <source>
        <strain evidence="4">I ESC-2004</strain>
    </source>
</reference>
<dbReference type="STRING" id="283909.R7U2D3"/>
<protein>
    <submittedName>
        <fullName evidence="2 3">Uncharacterized protein</fullName>
    </submittedName>
</protein>
<evidence type="ECO:0000313" key="3">
    <source>
        <dbReference type="EnsemblMetazoa" id="CapteP206078"/>
    </source>
</evidence>
<dbReference type="Pfam" id="PF14817">
    <property type="entry name" value="HAUS5"/>
    <property type="match status" value="1"/>
</dbReference>
<organism evidence="2">
    <name type="scientific">Capitella teleta</name>
    <name type="common">Polychaete worm</name>
    <dbReference type="NCBI Taxonomy" id="283909"/>
    <lineage>
        <taxon>Eukaryota</taxon>
        <taxon>Metazoa</taxon>
        <taxon>Spiralia</taxon>
        <taxon>Lophotrochozoa</taxon>
        <taxon>Annelida</taxon>
        <taxon>Polychaeta</taxon>
        <taxon>Sedentaria</taxon>
        <taxon>Scolecida</taxon>
        <taxon>Capitellidae</taxon>
        <taxon>Capitella</taxon>
    </lineage>
</organism>
<reference evidence="2 4" key="2">
    <citation type="journal article" date="2013" name="Nature">
        <title>Insights into bilaterian evolution from three spiralian genomes.</title>
        <authorList>
            <person name="Simakov O."/>
            <person name="Marletaz F."/>
            <person name="Cho S.J."/>
            <person name="Edsinger-Gonzales E."/>
            <person name="Havlak P."/>
            <person name="Hellsten U."/>
            <person name="Kuo D.H."/>
            <person name="Larsson T."/>
            <person name="Lv J."/>
            <person name="Arendt D."/>
            <person name="Savage R."/>
            <person name="Osoegawa K."/>
            <person name="de Jong P."/>
            <person name="Grimwood J."/>
            <person name="Chapman J.A."/>
            <person name="Shapiro H."/>
            <person name="Aerts A."/>
            <person name="Otillar R.P."/>
            <person name="Terry A.Y."/>
            <person name="Boore J.L."/>
            <person name="Grigoriev I.V."/>
            <person name="Lindberg D.R."/>
            <person name="Seaver E.C."/>
            <person name="Weisblat D.A."/>
            <person name="Putnam N.H."/>
            <person name="Rokhsar D.S."/>
        </authorList>
    </citation>
    <scope>NUCLEOTIDE SEQUENCE</scope>
    <source>
        <strain evidence="2 4">I ESC-2004</strain>
    </source>
</reference>
<feature type="coiled-coil region" evidence="1">
    <location>
        <begin position="356"/>
        <end position="383"/>
    </location>
</feature>
<dbReference type="OrthoDB" id="2019614at2759"/>
<dbReference type="AlphaFoldDB" id="R7U2D3"/>
<dbReference type="EnsemblMetazoa" id="CapteT206078">
    <property type="protein sequence ID" value="CapteP206078"/>
    <property type="gene ID" value="CapteG206078"/>
</dbReference>
<dbReference type="EMBL" id="AMQN01010961">
    <property type="status" value="NOT_ANNOTATED_CDS"/>
    <property type="molecule type" value="Genomic_DNA"/>
</dbReference>
<evidence type="ECO:0000256" key="1">
    <source>
        <dbReference type="SAM" id="Coils"/>
    </source>
</evidence>
<dbReference type="OMA" id="LRYYVNQ"/>
<dbReference type="InterPro" id="IPR029131">
    <property type="entry name" value="HAUS5"/>
</dbReference>
<accession>R7U2D3</accession>